<sequence length="106" mass="11684">MQVQQQLTTWMLWEGNYVRGICTAVSAKQVAKASGNCHSQNVSIRFGEQRVRLAISSERETANSCAFRKVVCISTISSCCHLESTVRCKDVAPTVGRETKVTAKFA</sequence>
<reference evidence="2" key="1">
    <citation type="submission" date="2019-12" db="UniProtKB">
        <authorList>
            <consortium name="WormBaseParasite"/>
        </authorList>
    </citation>
    <scope>IDENTIFICATION</scope>
</reference>
<dbReference type="Proteomes" id="UP000046395">
    <property type="component" value="Unassembled WGS sequence"/>
</dbReference>
<keyword evidence="1" id="KW-1185">Reference proteome</keyword>
<organism evidence="1 2">
    <name type="scientific">Trichuris muris</name>
    <name type="common">Mouse whipworm</name>
    <dbReference type="NCBI Taxonomy" id="70415"/>
    <lineage>
        <taxon>Eukaryota</taxon>
        <taxon>Metazoa</taxon>
        <taxon>Ecdysozoa</taxon>
        <taxon>Nematoda</taxon>
        <taxon>Enoplea</taxon>
        <taxon>Dorylaimia</taxon>
        <taxon>Trichinellida</taxon>
        <taxon>Trichuridae</taxon>
        <taxon>Trichuris</taxon>
    </lineage>
</organism>
<accession>A0A5S6R3T6</accession>
<dbReference type="AlphaFoldDB" id="A0A5S6R3T6"/>
<dbReference type="WBParaSite" id="TMUE_3000013974.1">
    <property type="protein sequence ID" value="TMUE_3000013974.1"/>
    <property type="gene ID" value="WBGene00287601"/>
</dbReference>
<proteinExistence type="predicted"/>
<evidence type="ECO:0000313" key="2">
    <source>
        <dbReference type="WBParaSite" id="TMUE_3000013974.1"/>
    </source>
</evidence>
<name>A0A5S6R3T6_TRIMR</name>
<protein>
    <submittedName>
        <fullName evidence="2">Uncharacterized protein</fullName>
    </submittedName>
</protein>
<evidence type="ECO:0000313" key="1">
    <source>
        <dbReference type="Proteomes" id="UP000046395"/>
    </source>
</evidence>